<comment type="pathway">
    <text evidence="1">Cell wall biogenesis; peptidoglycan biosynthesis.</text>
</comment>
<dbReference type="InterPro" id="IPR011815">
    <property type="entry name" value="PBP_1c"/>
</dbReference>
<dbReference type="RefSeq" id="WP_111362719.1">
    <property type="nucleotide sequence ID" value="NZ_VINQ01000003.1"/>
</dbReference>
<evidence type="ECO:0000259" key="12">
    <source>
        <dbReference type="Pfam" id="PF00905"/>
    </source>
</evidence>
<comment type="caution">
    <text evidence="15">The sequence shown here is derived from an EMBL/GenBank/DDBJ whole genome shotgun (WGS) entry which is preliminary data.</text>
</comment>
<keyword evidence="8" id="KW-0378">Hydrolase</keyword>
<dbReference type="InterPro" id="IPR036950">
    <property type="entry name" value="PBP_transglycosylase"/>
</dbReference>
<evidence type="ECO:0000256" key="11">
    <source>
        <dbReference type="ARBA" id="ARBA00049902"/>
    </source>
</evidence>
<dbReference type="Gene3D" id="1.10.3810.10">
    <property type="entry name" value="Biosynthetic peptidoglycan transglycosylase-like"/>
    <property type="match status" value="1"/>
</dbReference>
<dbReference type="Pfam" id="PF00912">
    <property type="entry name" value="Transgly"/>
    <property type="match status" value="1"/>
</dbReference>
<dbReference type="GO" id="GO:0008955">
    <property type="term" value="F:peptidoglycan glycosyltransferase activity"/>
    <property type="evidence" value="ECO:0007669"/>
    <property type="project" value="UniProtKB-EC"/>
</dbReference>
<dbReference type="EMBL" id="VINQ01000003">
    <property type="protein sequence ID" value="KAA0917612.1"/>
    <property type="molecule type" value="Genomic_DNA"/>
</dbReference>
<name>A0A5A9ZKV4_9RHOB</name>
<keyword evidence="16" id="KW-1185">Reference proteome</keyword>
<gene>
    <name evidence="15" type="primary">pbpC</name>
    <name evidence="15" type="ORF">FLO80_06150</name>
</gene>
<feature type="domain" description="Penicillin-binding protein transpeptidase" evidence="12">
    <location>
        <begin position="303"/>
        <end position="525"/>
    </location>
</feature>
<dbReference type="InterPro" id="IPR023346">
    <property type="entry name" value="Lysozyme-like_dom_sf"/>
</dbReference>
<dbReference type="GO" id="GO:0004180">
    <property type="term" value="F:carboxypeptidase activity"/>
    <property type="evidence" value="ECO:0007669"/>
    <property type="project" value="UniProtKB-KW"/>
</dbReference>
<evidence type="ECO:0000313" key="15">
    <source>
        <dbReference type="EMBL" id="KAA0917612.1"/>
    </source>
</evidence>
<dbReference type="Pfam" id="PF06832">
    <property type="entry name" value="BiPBP_C"/>
    <property type="match status" value="1"/>
</dbReference>
<dbReference type="InterPro" id="IPR001460">
    <property type="entry name" value="PCN-bd_Tpept"/>
</dbReference>
<evidence type="ECO:0000256" key="6">
    <source>
        <dbReference type="ARBA" id="ARBA00022676"/>
    </source>
</evidence>
<dbReference type="GO" id="GO:0008658">
    <property type="term" value="F:penicillin binding"/>
    <property type="evidence" value="ECO:0007669"/>
    <property type="project" value="InterPro"/>
</dbReference>
<keyword evidence="9" id="KW-0511">Multifunctional enzyme</keyword>
<evidence type="ECO:0000256" key="10">
    <source>
        <dbReference type="ARBA" id="ARBA00044770"/>
    </source>
</evidence>
<accession>A0A5A9ZKV4</accession>
<dbReference type="InterPro" id="IPR009647">
    <property type="entry name" value="PBP_C"/>
</dbReference>
<evidence type="ECO:0000256" key="8">
    <source>
        <dbReference type="ARBA" id="ARBA00022801"/>
    </source>
</evidence>
<organism evidence="15 16">
    <name type="scientific">Aquicoccus porphyridii</name>
    <dbReference type="NCBI Taxonomy" id="1852029"/>
    <lineage>
        <taxon>Bacteria</taxon>
        <taxon>Pseudomonadati</taxon>
        <taxon>Pseudomonadota</taxon>
        <taxon>Alphaproteobacteria</taxon>
        <taxon>Rhodobacterales</taxon>
        <taxon>Paracoccaceae</taxon>
        <taxon>Aquicoccus</taxon>
    </lineage>
</organism>
<evidence type="ECO:0000256" key="7">
    <source>
        <dbReference type="ARBA" id="ARBA00022679"/>
    </source>
</evidence>
<dbReference type="InterPro" id="IPR001264">
    <property type="entry name" value="Glyco_trans_51"/>
</dbReference>
<proteinExistence type="inferred from homology"/>
<dbReference type="NCBIfam" id="TIGR02073">
    <property type="entry name" value="PBP_1c"/>
    <property type="match status" value="1"/>
</dbReference>
<dbReference type="InterPro" id="IPR050396">
    <property type="entry name" value="Glycosyltr_51/Transpeptidase"/>
</dbReference>
<dbReference type="GO" id="GO:0030288">
    <property type="term" value="C:outer membrane-bounded periplasmic space"/>
    <property type="evidence" value="ECO:0007669"/>
    <property type="project" value="TreeGrafter"/>
</dbReference>
<keyword evidence="4" id="KW-0121">Carboxypeptidase</keyword>
<comment type="similarity">
    <text evidence="3">In the N-terminal section; belongs to the glycosyltransferase 51 family.</text>
</comment>
<comment type="similarity">
    <text evidence="2">In the C-terminal section; belongs to the transpeptidase family.</text>
</comment>
<keyword evidence="7" id="KW-0808">Transferase</keyword>
<dbReference type="PANTHER" id="PTHR32282:SF15">
    <property type="entry name" value="PENICILLIN-BINDING PROTEIN 1C"/>
    <property type="match status" value="1"/>
</dbReference>
<dbReference type="Gene3D" id="3.40.710.10">
    <property type="entry name" value="DD-peptidase/beta-lactamase superfamily"/>
    <property type="match status" value="1"/>
</dbReference>
<keyword evidence="6" id="KW-0328">Glycosyltransferase</keyword>
<comment type="catalytic activity">
    <reaction evidence="11">
        <text>[GlcNAc-(1-&gt;4)-Mur2Ac(oyl-L-Ala-gamma-D-Glu-L-Lys-D-Ala-D-Ala)](n)-di-trans,octa-cis-undecaprenyl diphosphate + beta-D-GlcNAc-(1-&gt;4)-Mur2Ac(oyl-L-Ala-gamma-D-Glu-L-Lys-D-Ala-D-Ala)-di-trans,octa-cis-undecaprenyl diphosphate = [GlcNAc-(1-&gt;4)-Mur2Ac(oyl-L-Ala-gamma-D-Glu-L-Lys-D-Ala-D-Ala)](n+1)-di-trans,octa-cis-undecaprenyl diphosphate + di-trans,octa-cis-undecaprenyl diphosphate + H(+)</text>
        <dbReference type="Rhea" id="RHEA:23708"/>
        <dbReference type="Rhea" id="RHEA-COMP:9602"/>
        <dbReference type="Rhea" id="RHEA-COMP:9603"/>
        <dbReference type="ChEBI" id="CHEBI:15378"/>
        <dbReference type="ChEBI" id="CHEBI:58405"/>
        <dbReference type="ChEBI" id="CHEBI:60033"/>
        <dbReference type="ChEBI" id="CHEBI:78435"/>
        <dbReference type="EC" id="2.4.99.28"/>
    </reaction>
</comment>
<reference evidence="15 16" key="1">
    <citation type="submission" date="2019-07" db="EMBL/GenBank/DDBJ databases">
        <title>Aquicoccus porphyridii gen. nov., sp. nov., isolated from a small marine red alga, Porphyridium marinum.</title>
        <authorList>
            <person name="Liu L."/>
        </authorList>
    </citation>
    <scope>NUCLEOTIDE SEQUENCE [LARGE SCALE GENOMIC DNA]</scope>
    <source>
        <strain evidence="15 16">L1 8-17</strain>
    </source>
</reference>
<protein>
    <recommendedName>
        <fullName evidence="10">peptidoglycan glycosyltransferase</fullName>
        <ecNumber evidence="10">2.4.99.28</ecNumber>
    </recommendedName>
</protein>
<dbReference type="PANTHER" id="PTHR32282">
    <property type="entry name" value="BINDING PROTEIN TRANSPEPTIDASE, PUTATIVE-RELATED"/>
    <property type="match status" value="1"/>
</dbReference>
<evidence type="ECO:0000259" key="14">
    <source>
        <dbReference type="Pfam" id="PF06832"/>
    </source>
</evidence>
<dbReference type="GO" id="GO:0006508">
    <property type="term" value="P:proteolysis"/>
    <property type="evidence" value="ECO:0007669"/>
    <property type="project" value="UniProtKB-KW"/>
</dbReference>
<dbReference type="InterPro" id="IPR012338">
    <property type="entry name" value="Beta-lactam/transpept-like"/>
</dbReference>
<dbReference type="UniPathway" id="UPA00219"/>
<feature type="domain" description="Penicillin-binding C-terminal" evidence="14">
    <location>
        <begin position="600"/>
        <end position="679"/>
    </location>
</feature>
<dbReference type="GO" id="GO:0009252">
    <property type="term" value="P:peptidoglycan biosynthetic process"/>
    <property type="evidence" value="ECO:0007669"/>
    <property type="project" value="UniProtKB-UniPathway"/>
</dbReference>
<keyword evidence="5" id="KW-0645">Protease</keyword>
<evidence type="ECO:0000256" key="2">
    <source>
        <dbReference type="ARBA" id="ARBA00007090"/>
    </source>
</evidence>
<evidence type="ECO:0000256" key="9">
    <source>
        <dbReference type="ARBA" id="ARBA00023268"/>
    </source>
</evidence>
<evidence type="ECO:0000256" key="5">
    <source>
        <dbReference type="ARBA" id="ARBA00022670"/>
    </source>
</evidence>
<dbReference type="EC" id="2.4.99.28" evidence="10"/>
<dbReference type="Proteomes" id="UP000325291">
    <property type="component" value="Unassembled WGS sequence"/>
</dbReference>
<feature type="domain" description="Glycosyl transferase family 51" evidence="13">
    <location>
        <begin position="58"/>
        <end position="225"/>
    </location>
</feature>
<evidence type="ECO:0000313" key="16">
    <source>
        <dbReference type="Proteomes" id="UP000325291"/>
    </source>
</evidence>
<dbReference type="SUPFAM" id="SSF53955">
    <property type="entry name" value="Lysozyme-like"/>
    <property type="match status" value="1"/>
</dbReference>
<dbReference type="AlphaFoldDB" id="A0A5A9ZKV4"/>
<evidence type="ECO:0000256" key="4">
    <source>
        <dbReference type="ARBA" id="ARBA00022645"/>
    </source>
</evidence>
<dbReference type="Pfam" id="PF00905">
    <property type="entry name" value="Transpeptidase"/>
    <property type="match status" value="1"/>
</dbReference>
<evidence type="ECO:0000259" key="13">
    <source>
        <dbReference type="Pfam" id="PF00912"/>
    </source>
</evidence>
<dbReference type="SUPFAM" id="SSF56601">
    <property type="entry name" value="beta-lactamase/transpeptidase-like"/>
    <property type="match status" value="1"/>
</dbReference>
<evidence type="ECO:0000256" key="3">
    <source>
        <dbReference type="ARBA" id="ARBA00007739"/>
    </source>
</evidence>
<sequence>MRPVAYIFGLLCVVAVVALAWMRFDRWVDMTDLPPLVAETSVEMRDRSDGLLRVYTVDDGRWRLATRVAQVDPLYLDMLIAFEDKRFFSHSGVDPWAMGRAAGQAMWHGRIVSGASTLTMQVARLLEDSGTGSWAGKLRQIRLALALERQLSKREILGLYLTHAPFGGNLEGVRAASLAWFGKEPRRLTPDEAALLVALPQSPETRRPDRDWRAARAGRGRVLVRAHDAGVIGQEAFETAQAAPVPRLRRSFPALAPHMTDRARAGSPLSIRHDLSLDGPLQGALEDLTAARLSKLPRQVSVAIMVADHRSGEILASVGSASYGETSSRQGFVDMTRAARSPGSTLKPLVYAMAFDLGLAHPETVIEDRPVAFGSYAPQNFDGRFRGEIRVSEALRLSLNIPVILLMNEIGPARFMGGLKRAGVDPALSGGKPGLAVALGGVGVSLHDLVQLFAGLARGGEAVDLTWKPQDSAGVEGQAFVSRAAAWHVGHILSQLTPPGAKAKGRLAFKTGTSYGHRDAWAVGYDGRHVAGVWIGRPDGTPVPGAFGGDLAAPLLVEVFQRLKPELDPLPPPPPETLILSGSELPVPLRRFRGRQAVFSPDADAPVLAFPPDGVRLRLEVGTPLVVKLREGVPPFAVLADGSPRVTGEYRREIAVGPVGKGFVTLSVIDARGRSTRAVVEVD</sequence>
<evidence type="ECO:0000256" key="1">
    <source>
        <dbReference type="ARBA" id="ARBA00004752"/>
    </source>
</evidence>